<organism evidence="1 2">
    <name type="scientific">Pendulispora brunnea</name>
    <dbReference type="NCBI Taxonomy" id="2905690"/>
    <lineage>
        <taxon>Bacteria</taxon>
        <taxon>Pseudomonadati</taxon>
        <taxon>Myxococcota</taxon>
        <taxon>Myxococcia</taxon>
        <taxon>Myxococcales</taxon>
        <taxon>Sorangiineae</taxon>
        <taxon>Pendulisporaceae</taxon>
        <taxon>Pendulispora</taxon>
    </lineage>
</organism>
<sequence>MIEQDLIYIRANYVTLGALAAGRAETEEELRAHVAAKRLPGPAYVLPDGTEMFPRDWLALADQSGGVDRARSAFVRRFLAASKEAGEPAGEETAAEEWTNYLGGMYAVCLREVTPENVFRKERLVRRLTEQLASPAPNDPAWRARLRTDVDALDQLERPFAPYDRIRFGGPVTRDRLITAAKARYPACFE</sequence>
<keyword evidence="2" id="KW-1185">Reference proteome</keyword>
<dbReference type="EMBL" id="CP089982">
    <property type="protein sequence ID" value="WXA91062.1"/>
    <property type="molecule type" value="Genomic_DNA"/>
</dbReference>
<dbReference type="RefSeq" id="WP_394841681.1">
    <property type="nucleotide sequence ID" value="NZ_CP089982.1"/>
</dbReference>
<reference evidence="1 2" key="1">
    <citation type="submission" date="2021-12" db="EMBL/GenBank/DDBJ databases">
        <title>Discovery of the Pendulisporaceae a myxobacterial family with distinct sporulation behavior and unique specialized metabolism.</title>
        <authorList>
            <person name="Garcia R."/>
            <person name="Popoff A."/>
            <person name="Bader C.D."/>
            <person name="Loehr J."/>
            <person name="Walesch S."/>
            <person name="Walt C."/>
            <person name="Boldt J."/>
            <person name="Bunk B."/>
            <person name="Haeckl F.J.F.P.J."/>
            <person name="Gunesch A.P."/>
            <person name="Birkelbach J."/>
            <person name="Nuebel U."/>
            <person name="Pietschmann T."/>
            <person name="Bach T."/>
            <person name="Mueller R."/>
        </authorList>
    </citation>
    <scope>NUCLEOTIDE SEQUENCE [LARGE SCALE GENOMIC DNA]</scope>
    <source>
        <strain evidence="1 2">MSr12523</strain>
    </source>
</reference>
<dbReference type="Proteomes" id="UP001379533">
    <property type="component" value="Chromosome"/>
</dbReference>
<evidence type="ECO:0000313" key="1">
    <source>
        <dbReference type="EMBL" id="WXA91062.1"/>
    </source>
</evidence>
<protein>
    <submittedName>
        <fullName evidence="1">DUF6058 family natural product biosynthesis protein</fullName>
    </submittedName>
</protein>
<accession>A0ABZ2JXI4</accession>
<gene>
    <name evidence="1" type="ORF">LZC95_31985</name>
</gene>
<dbReference type="Pfam" id="PF19531">
    <property type="entry name" value="DUF6058"/>
    <property type="match status" value="1"/>
</dbReference>
<dbReference type="InterPro" id="IPR045694">
    <property type="entry name" value="DUF6058"/>
</dbReference>
<name>A0ABZ2JXI4_9BACT</name>
<proteinExistence type="predicted"/>
<evidence type="ECO:0000313" key="2">
    <source>
        <dbReference type="Proteomes" id="UP001379533"/>
    </source>
</evidence>